<evidence type="ECO:0000256" key="1">
    <source>
        <dbReference type="ARBA" id="ARBA00022723"/>
    </source>
</evidence>
<dbReference type="Pfam" id="PF13831">
    <property type="entry name" value="PHD_2"/>
    <property type="match status" value="1"/>
</dbReference>
<dbReference type="InterPro" id="IPR034732">
    <property type="entry name" value="EPHD"/>
</dbReference>
<protein>
    <submittedName>
        <fullName evidence="9 10">PHD-type domain-containing protein</fullName>
    </submittedName>
</protein>
<dbReference type="GO" id="GO:0006357">
    <property type="term" value="P:regulation of transcription by RNA polymerase II"/>
    <property type="evidence" value="ECO:0007669"/>
    <property type="project" value="TreeGrafter"/>
</dbReference>
<organism evidence="9">
    <name type="scientific">Strongyloides stercoralis</name>
    <name type="common">Threadworm</name>
    <dbReference type="NCBI Taxonomy" id="6248"/>
    <lineage>
        <taxon>Eukaryota</taxon>
        <taxon>Metazoa</taxon>
        <taxon>Ecdysozoa</taxon>
        <taxon>Nematoda</taxon>
        <taxon>Chromadorea</taxon>
        <taxon>Rhabditida</taxon>
        <taxon>Tylenchina</taxon>
        <taxon>Panagrolaimomorpha</taxon>
        <taxon>Strongyloidoidea</taxon>
        <taxon>Strongyloididae</taxon>
        <taxon>Strongyloides</taxon>
    </lineage>
</organism>
<evidence type="ECO:0000313" key="8">
    <source>
        <dbReference type="Proteomes" id="UP000035681"/>
    </source>
</evidence>
<evidence type="ECO:0000259" key="7">
    <source>
        <dbReference type="PROSITE" id="PS51805"/>
    </source>
</evidence>
<dbReference type="InterPro" id="IPR013083">
    <property type="entry name" value="Znf_RING/FYVE/PHD"/>
</dbReference>
<proteinExistence type="predicted"/>
<dbReference type="InterPro" id="IPR050701">
    <property type="entry name" value="Histone_Mod_Regulator"/>
</dbReference>
<dbReference type="AlphaFoldDB" id="A0A0K0DSD7"/>
<keyword evidence="8" id="KW-1185">Reference proteome</keyword>
<dbReference type="PROSITE" id="PS01359">
    <property type="entry name" value="ZF_PHD_1"/>
    <property type="match status" value="1"/>
</dbReference>
<accession>A0A0K0DSD7</accession>
<evidence type="ECO:0000313" key="10">
    <source>
        <dbReference type="WBParaSite" id="TCONS_00007342.p1"/>
    </source>
</evidence>
<dbReference type="SUPFAM" id="SSF57903">
    <property type="entry name" value="FYVE/PHD zinc finger"/>
    <property type="match status" value="1"/>
</dbReference>
<feature type="domain" description="PHD-type" evidence="7">
    <location>
        <begin position="231"/>
        <end position="343"/>
    </location>
</feature>
<evidence type="ECO:0000259" key="6">
    <source>
        <dbReference type="PROSITE" id="PS50016"/>
    </source>
</evidence>
<dbReference type="SMART" id="SM00249">
    <property type="entry name" value="PHD"/>
    <property type="match status" value="2"/>
</dbReference>
<dbReference type="PROSITE" id="PS51805">
    <property type="entry name" value="EPHD"/>
    <property type="match status" value="1"/>
</dbReference>
<reference evidence="9" key="1">
    <citation type="submission" date="2015-08" db="UniProtKB">
        <authorList>
            <consortium name="WormBaseParasite"/>
        </authorList>
    </citation>
    <scope>IDENTIFICATION</scope>
</reference>
<dbReference type="Gene3D" id="3.30.40.10">
    <property type="entry name" value="Zinc/RING finger domain, C3HC4 (zinc finger)"/>
    <property type="match status" value="2"/>
</dbReference>
<dbReference type="PANTHER" id="PTHR13793:SF107">
    <property type="entry name" value="BROMODOMAIN-CONTAINING PROTEIN HOMOLOG"/>
    <property type="match status" value="1"/>
</dbReference>
<dbReference type="InterPro" id="IPR011011">
    <property type="entry name" value="Znf_FYVE_PHD"/>
</dbReference>
<keyword evidence="1" id="KW-0479">Metal-binding</keyword>
<dbReference type="STRING" id="6248.A0A0K0DSD7"/>
<dbReference type="PROSITE" id="PS50016">
    <property type="entry name" value="ZF_PHD_2"/>
    <property type="match status" value="1"/>
</dbReference>
<dbReference type="InterPro" id="IPR019787">
    <property type="entry name" value="Znf_PHD-finger"/>
</dbReference>
<evidence type="ECO:0000256" key="5">
    <source>
        <dbReference type="SAM" id="MobiDB-lite"/>
    </source>
</evidence>
<sequence>MNSPNTNSFHYGDISTDEDEEDNVEIEDVLLVPDNINSYHYGINDSLSENFIYEAEGKSACSCHDEAMDGNSSDSNDDDVPLTNFKRKGHEKGKVVGGKNESTPHLQPPGTPSIYELDLVDYLFLEKKLNPYLESCKLEKINSVSLERCLEYLERCDFIERALLDLQNISSLSITSDLECSICCVKDDDDFNQIIVCEICGTAVHQDCYGISPLPSKKWFCEKCEINPTAPRKCVFCPYKGGAMKQTTCGRWAHVICTMWLGEVYFKDPDIMKNISGVDRCLRDRRTLLCFICRKKYGACTQCSSPSCALAYHATCAAFAGLYIKVDETGDEVKRISYCVKHTNKNVESDSRVSEDITELVKKVEYQYDEWEKKYSEIVKEFSINQAPRIRHHYIKTLSIIYGKEVVNNIIEYWAAKRAYNHDTSLLKYRGYSTIPKGFNKNSTKVEQMDVLKKLEKDKENLEYIYKIVQDICVREDTKNAIAENWIYELEEFCKTKFITIQQCFDEIMKYDDKKLLYKCFEERNFQFRTNFEQIENTVNGNGYNSVEQMWEDFNACLELIKNTCEEGTYLYVYIEKIHMEGERVFERCKNKQHDPKFVERNLRTNQKRLKQFISTMKNIVVDDELITKLENDEKIRCKSIETPSTSLSFLNYRNNQNNTFSSNEKVNNGVECGENLPTPVSSIFTCPFEHEEIVLDKVNNIMCQVIDLRYRYCMNDVQNICQIAEEVKPQNMVMFGYVFVKTFTLTPEYRWVQCENLKRSFDFISGEENASDSLKESMALARECFVTNGDNYTNNKNT</sequence>
<dbReference type="GO" id="GO:0008270">
    <property type="term" value="F:zinc ion binding"/>
    <property type="evidence" value="ECO:0007669"/>
    <property type="project" value="UniProtKB-KW"/>
</dbReference>
<dbReference type="InterPro" id="IPR001965">
    <property type="entry name" value="Znf_PHD"/>
</dbReference>
<dbReference type="WBParaSite" id="SSTP_0000014800.1">
    <property type="protein sequence ID" value="SSTP_0000014800.1"/>
    <property type="gene ID" value="SSTP_0000014800"/>
</dbReference>
<feature type="domain" description="PHD-type" evidence="6">
    <location>
        <begin position="177"/>
        <end position="227"/>
    </location>
</feature>
<dbReference type="WBParaSite" id="TCONS_00007342.p1">
    <property type="protein sequence ID" value="TCONS_00007342.p1"/>
    <property type="gene ID" value="XLOC_005377"/>
</dbReference>
<feature type="region of interest" description="Disordered" evidence="5">
    <location>
        <begin position="90"/>
        <end position="110"/>
    </location>
</feature>
<evidence type="ECO:0000313" key="9">
    <source>
        <dbReference type="WBParaSite" id="SSTP_0000014800.1"/>
    </source>
</evidence>
<dbReference type="PANTHER" id="PTHR13793">
    <property type="entry name" value="PHD FINGER PROTEINS"/>
    <property type="match status" value="1"/>
</dbReference>
<evidence type="ECO:0000256" key="3">
    <source>
        <dbReference type="ARBA" id="ARBA00022833"/>
    </source>
</evidence>
<keyword evidence="3" id="KW-0862">Zinc</keyword>
<feature type="region of interest" description="Disordered" evidence="5">
    <location>
        <begin position="1"/>
        <end position="22"/>
    </location>
</feature>
<name>A0A0K0DSD7_STRER</name>
<evidence type="ECO:0000256" key="2">
    <source>
        <dbReference type="ARBA" id="ARBA00022771"/>
    </source>
</evidence>
<dbReference type="Proteomes" id="UP000035681">
    <property type="component" value="Unplaced"/>
</dbReference>
<dbReference type="InterPro" id="IPR019786">
    <property type="entry name" value="Zinc_finger_PHD-type_CS"/>
</dbReference>
<keyword evidence="2 4" id="KW-0863">Zinc-finger</keyword>
<dbReference type="Pfam" id="PF13832">
    <property type="entry name" value="zf-HC5HC2H_2"/>
    <property type="match status" value="1"/>
</dbReference>
<evidence type="ECO:0000256" key="4">
    <source>
        <dbReference type="PROSITE-ProRule" id="PRU00146"/>
    </source>
</evidence>